<dbReference type="PANTHER" id="PTHR10742:SF414">
    <property type="entry name" value="CONTAINING AMINE OXIDASE, PUTATIVE (AFU_ORTHOLOGUE AFUA_3G12150)-RELATED"/>
    <property type="match status" value="1"/>
</dbReference>
<dbReference type="Proteomes" id="UP000799538">
    <property type="component" value="Unassembled WGS sequence"/>
</dbReference>
<dbReference type="GO" id="GO:0006338">
    <property type="term" value="P:chromatin remodeling"/>
    <property type="evidence" value="ECO:0007669"/>
    <property type="project" value="TreeGrafter"/>
</dbReference>
<dbReference type="InterPro" id="IPR050281">
    <property type="entry name" value="Flavin_monoamine_oxidase"/>
</dbReference>
<organism evidence="2 3">
    <name type="scientific">Elsinoe ampelina</name>
    <dbReference type="NCBI Taxonomy" id="302913"/>
    <lineage>
        <taxon>Eukaryota</taxon>
        <taxon>Fungi</taxon>
        <taxon>Dikarya</taxon>
        <taxon>Ascomycota</taxon>
        <taxon>Pezizomycotina</taxon>
        <taxon>Dothideomycetes</taxon>
        <taxon>Dothideomycetidae</taxon>
        <taxon>Myriangiales</taxon>
        <taxon>Elsinoaceae</taxon>
        <taxon>Elsinoe</taxon>
    </lineage>
</organism>
<dbReference type="Pfam" id="PF01593">
    <property type="entry name" value="Amino_oxidase"/>
    <property type="match status" value="1"/>
</dbReference>
<dbReference type="PANTHER" id="PTHR10742">
    <property type="entry name" value="FLAVIN MONOAMINE OXIDASE"/>
    <property type="match status" value="1"/>
</dbReference>
<sequence length="511" mass="57298">MGGRRSMDQAIHVCIVGAGISGLRAADILSRQGFKVTILEARDRIGGRISQSAELGPVVDLGPNWIHGTTGNPIVRLAHDANAVTSACNVVSSIFGPSGKVMPQANAKALYEEVWRILDMLCEQSRTELYSIPASERMMDRFRTRVTDGDYDIDTQHQLLDIVEMWGAFMGGDCESQSMRFYWMDEGIEGDNLFMASTYQKIVERLGQATLQRCNLRLSEEVTCVRTPAASDKIIVQTAGGEIEFDAVIFTTPLGWLKRNQQTFYPSLSPRLGQAIENIGYGNLDKVFVSFSSAFWMGGPRRNDEEHHVVPIETLFLKPEYAPSTNPHRWRQEMVSLASLPEGYAHPTIMFYVYGEWGRQVTARVRSLRQDSVEYYRTLQELFEPYYSKLPNFDQSSADCLPKRFLSTDWQDDEFAGYGSYCNFPVGLENGAEAIEVLRQGMPERGIWFAGEHTAPFEGLGTVTGAYWSGERVAEQICERYGCSENKKAVARSCKRDKPLPAQPSELESAT</sequence>
<protein>
    <submittedName>
        <fullName evidence="2">Amine oxidase</fullName>
    </submittedName>
</protein>
<proteinExistence type="predicted"/>
<dbReference type="GO" id="GO:0003682">
    <property type="term" value="F:chromatin binding"/>
    <property type="evidence" value="ECO:0007669"/>
    <property type="project" value="TreeGrafter"/>
</dbReference>
<evidence type="ECO:0000259" key="1">
    <source>
        <dbReference type="Pfam" id="PF01593"/>
    </source>
</evidence>
<keyword evidence="3" id="KW-1185">Reference proteome</keyword>
<dbReference type="InterPro" id="IPR036188">
    <property type="entry name" value="FAD/NAD-bd_sf"/>
</dbReference>
<dbReference type="GO" id="GO:0016491">
    <property type="term" value="F:oxidoreductase activity"/>
    <property type="evidence" value="ECO:0007669"/>
    <property type="project" value="InterPro"/>
</dbReference>
<accession>A0A6A6GH01</accession>
<dbReference type="Gene3D" id="3.50.50.60">
    <property type="entry name" value="FAD/NAD(P)-binding domain"/>
    <property type="match status" value="1"/>
</dbReference>
<dbReference type="GO" id="GO:0050660">
    <property type="term" value="F:flavin adenine dinucleotide binding"/>
    <property type="evidence" value="ECO:0007669"/>
    <property type="project" value="TreeGrafter"/>
</dbReference>
<dbReference type="PRINTS" id="PR00419">
    <property type="entry name" value="ADXRDTASE"/>
</dbReference>
<dbReference type="OrthoDB" id="5046242at2759"/>
<evidence type="ECO:0000313" key="3">
    <source>
        <dbReference type="Proteomes" id="UP000799538"/>
    </source>
</evidence>
<dbReference type="EMBL" id="ML992504">
    <property type="protein sequence ID" value="KAF2224968.1"/>
    <property type="molecule type" value="Genomic_DNA"/>
</dbReference>
<dbReference type="AlphaFoldDB" id="A0A6A6GH01"/>
<dbReference type="Gene3D" id="3.90.660.10">
    <property type="match status" value="1"/>
</dbReference>
<evidence type="ECO:0000313" key="2">
    <source>
        <dbReference type="EMBL" id="KAF2224968.1"/>
    </source>
</evidence>
<reference evidence="3" key="1">
    <citation type="journal article" date="2020" name="Stud. Mycol.">
        <title>101 Dothideomycetes genomes: A test case for predicting lifestyles and emergence of pathogens.</title>
        <authorList>
            <person name="Haridas S."/>
            <person name="Albert R."/>
            <person name="Binder M."/>
            <person name="Bloem J."/>
            <person name="LaButti K."/>
            <person name="Salamov A."/>
            <person name="Andreopoulos B."/>
            <person name="Baker S."/>
            <person name="Barry K."/>
            <person name="Bills G."/>
            <person name="Bluhm B."/>
            <person name="Cannon C."/>
            <person name="Castanera R."/>
            <person name="Culley D."/>
            <person name="Daum C."/>
            <person name="Ezra D."/>
            <person name="Gonzalez J."/>
            <person name="Henrissat B."/>
            <person name="Kuo A."/>
            <person name="Liang C."/>
            <person name="Lipzen A."/>
            <person name="Lutzoni F."/>
            <person name="Magnuson J."/>
            <person name="Mondo S."/>
            <person name="Nolan M."/>
            <person name="Ohm R."/>
            <person name="Pangilinan J."/>
            <person name="Park H.-J."/>
            <person name="Ramirez L."/>
            <person name="Alfaro M."/>
            <person name="Sun H."/>
            <person name="Tritt A."/>
            <person name="Yoshinaga Y."/>
            <person name="Zwiers L.-H."/>
            <person name="Turgeon B."/>
            <person name="Goodwin S."/>
            <person name="Spatafora J."/>
            <person name="Crous P."/>
            <person name="Grigoriev I."/>
        </authorList>
    </citation>
    <scope>NUCLEOTIDE SEQUENCE [LARGE SCALE GENOMIC DNA]</scope>
    <source>
        <strain evidence="3">CECT 20119</strain>
    </source>
</reference>
<name>A0A6A6GH01_9PEZI</name>
<dbReference type="SUPFAM" id="SSF54373">
    <property type="entry name" value="FAD-linked reductases, C-terminal domain"/>
    <property type="match status" value="1"/>
</dbReference>
<feature type="domain" description="Amine oxidase" evidence="1">
    <location>
        <begin position="20"/>
        <end position="477"/>
    </location>
</feature>
<dbReference type="SUPFAM" id="SSF51905">
    <property type="entry name" value="FAD/NAD(P)-binding domain"/>
    <property type="match status" value="1"/>
</dbReference>
<gene>
    <name evidence="2" type="ORF">BDZ85DRAFT_86640</name>
</gene>
<dbReference type="InterPro" id="IPR002937">
    <property type="entry name" value="Amino_oxidase"/>
</dbReference>